<organism evidence="1 2">
    <name type="scientific">Dyadobacter soli</name>
    <dbReference type="NCBI Taxonomy" id="659014"/>
    <lineage>
        <taxon>Bacteria</taxon>
        <taxon>Pseudomonadati</taxon>
        <taxon>Bacteroidota</taxon>
        <taxon>Cytophagia</taxon>
        <taxon>Cytophagales</taxon>
        <taxon>Spirosomataceae</taxon>
        <taxon>Dyadobacter</taxon>
    </lineage>
</organism>
<protein>
    <recommendedName>
        <fullName evidence="3">DUF3574 domain-containing protein</fullName>
    </recommendedName>
</protein>
<dbReference type="EMBL" id="FNAN01000013">
    <property type="protein sequence ID" value="SDF87923.1"/>
    <property type="molecule type" value="Genomic_DNA"/>
</dbReference>
<evidence type="ECO:0000313" key="1">
    <source>
        <dbReference type="EMBL" id="SDF87923.1"/>
    </source>
</evidence>
<dbReference type="STRING" id="659014.SAMN04487996_11376"/>
<dbReference type="InterPro" id="IPR021957">
    <property type="entry name" value="DUF3574"/>
</dbReference>
<dbReference type="PROSITE" id="PS51257">
    <property type="entry name" value="PROKAR_LIPOPROTEIN"/>
    <property type="match status" value="1"/>
</dbReference>
<dbReference type="OrthoDB" id="794286at2"/>
<dbReference type="AlphaFoldDB" id="A0A1G7PNT8"/>
<gene>
    <name evidence="1" type="ORF">SAMN04487996_11376</name>
</gene>
<name>A0A1G7PNT8_9BACT</name>
<sequence length="133" mass="15317">MINLKRMQNWAMVACLGLASCAGYQRSDLYFGRDIPGGGTVSEQQWKNFSDSVISTYFPEGYTEWDANGRWKDTDTKQTITEPTKVVTFFGKKTKERSAALDSIAQRYLRRFRQQSVLRTDIRSNVKFINKTP</sequence>
<proteinExistence type="predicted"/>
<dbReference type="RefSeq" id="WP_090154449.1">
    <property type="nucleotide sequence ID" value="NZ_FNAN01000013.1"/>
</dbReference>
<keyword evidence="2" id="KW-1185">Reference proteome</keyword>
<evidence type="ECO:0008006" key="3">
    <source>
        <dbReference type="Google" id="ProtNLM"/>
    </source>
</evidence>
<evidence type="ECO:0000313" key="2">
    <source>
        <dbReference type="Proteomes" id="UP000198748"/>
    </source>
</evidence>
<dbReference type="Proteomes" id="UP000198748">
    <property type="component" value="Unassembled WGS sequence"/>
</dbReference>
<reference evidence="2" key="1">
    <citation type="submission" date="2016-10" db="EMBL/GenBank/DDBJ databases">
        <authorList>
            <person name="Varghese N."/>
            <person name="Submissions S."/>
        </authorList>
    </citation>
    <scope>NUCLEOTIDE SEQUENCE [LARGE SCALE GENOMIC DNA]</scope>
    <source>
        <strain evidence="2">DSM 25329</strain>
    </source>
</reference>
<dbReference type="Pfam" id="PF12098">
    <property type="entry name" value="DUF3574"/>
    <property type="match status" value="1"/>
</dbReference>
<accession>A0A1G7PNT8</accession>